<dbReference type="KEGG" id="vrs:V8F66_10955"/>
<organism evidence="1">
    <name type="scientific">Vreelandella sp. SM1641</name>
    <dbReference type="NCBI Taxonomy" id="3126101"/>
    <lineage>
        <taxon>Bacteria</taxon>
        <taxon>Pseudomonadati</taxon>
        <taxon>Pseudomonadota</taxon>
        <taxon>Gammaproteobacteria</taxon>
        <taxon>Oceanospirillales</taxon>
        <taxon>Halomonadaceae</taxon>
        <taxon>Vreelandella</taxon>
    </lineage>
</organism>
<evidence type="ECO:0000313" key="1">
    <source>
        <dbReference type="EMBL" id="XBY60952.1"/>
    </source>
</evidence>
<proteinExistence type="predicted"/>
<name>A0AAU7XTE4_9GAMM</name>
<gene>
    <name evidence="1" type="ORF">V8F66_10955</name>
</gene>
<dbReference type="RefSeq" id="WP_246361677.1">
    <property type="nucleotide sequence ID" value="NZ_CP158484.1"/>
</dbReference>
<dbReference type="AlphaFoldDB" id="A0AAU7XTE4"/>
<sequence length="93" mass="10296">MSHTVVLRASWRWGNEDGAHHIIAELFQGLNDVGFTIPANASTYWVGEAMQSTDFKDLKQTPEVVQTATAGLTRNCVHLATLLKQAPYPNQDN</sequence>
<dbReference type="EMBL" id="CP158484">
    <property type="protein sequence ID" value="XBY60952.1"/>
    <property type="molecule type" value="Genomic_DNA"/>
</dbReference>
<reference evidence="1" key="1">
    <citation type="submission" date="2024-02" db="EMBL/GenBank/DDBJ databases">
        <title>Complete genome sequence of Vreelandella sp. SM1641, a marine exopolysaccharide-producing bacterium isolated from deep-sea hydrothermal sediment of the southwest Indian Ocean.</title>
        <authorList>
            <person name="Zhu H."/>
            <person name="Sun M."/>
        </authorList>
    </citation>
    <scope>NUCLEOTIDE SEQUENCE</scope>
    <source>
        <strain evidence="1">SM1641</strain>
    </source>
</reference>
<accession>A0AAU7XTE4</accession>
<protein>
    <submittedName>
        <fullName evidence="1">Uncharacterized protein</fullName>
    </submittedName>
</protein>